<reference evidence="3" key="1">
    <citation type="submission" date="2016-10" db="EMBL/GenBank/DDBJ databases">
        <authorList>
            <person name="Varghese N."/>
            <person name="Submissions S."/>
        </authorList>
    </citation>
    <scope>NUCLEOTIDE SEQUENCE [LARGE SCALE GENOMIC DNA]</scope>
    <source>
        <strain evidence="3">DSM 17038</strain>
    </source>
</reference>
<dbReference type="EMBL" id="FOOX01000012">
    <property type="protein sequence ID" value="SFG92767.1"/>
    <property type="molecule type" value="Genomic_DNA"/>
</dbReference>
<feature type="transmembrane region" description="Helical" evidence="1">
    <location>
        <begin position="103"/>
        <end position="132"/>
    </location>
</feature>
<organism evidence="2 3">
    <name type="scientific">Desulfotruncus arcticus DSM 17038</name>
    <dbReference type="NCBI Taxonomy" id="1121424"/>
    <lineage>
        <taxon>Bacteria</taxon>
        <taxon>Bacillati</taxon>
        <taxon>Bacillota</taxon>
        <taxon>Clostridia</taxon>
        <taxon>Eubacteriales</taxon>
        <taxon>Desulfallaceae</taxon>
        <taxon>Desulfotruncus</taxon>
    </lineage>
</organism>
<dbReference type="OrthoDB" id="2584645at2"/>
<feature type="transmembrane region" description="Helical" evidence="1">
    <location>
        <begin position="240"/>
        <end position="261"/>
    </location>
</feature>
<name>A0A1I2VWL9_9FIRM</name>
<feature type="transmembrane region" description="Helical" evidence="1">
    <location>
        <begin position="177"/>
        <end position="197"/>
    </location>
</feature>
<evidence type="ECO:0000313" key="2">
    <source>
        <dbReference type="EMBL" id="SFG92767.1"/>
    </source>
</evidence>
<dbReference type="STRING" id="341036.SAMN05660649_03167"/>
<sequence length="267" mass="29811">MLKPIRCELWKVKRRKFVSLTLLFAFLFPIPLTYMMTTPSMASRSDTPAEAFDSVFNFVLGYGVQFLLPAILGVLAAILFFMERDSDTFKSLRTIPVTSRQMIFAKMVVLFLYGILFSIASLGATLLCSAFLPQVFEITGLWYKLVMSVEMGVFITAGTLPLIILIVFFSKTYVFSVLLCIFYSVLNLSATSLFEVLPKAVTWILPGTLTTFWSAGNMVAHGIDLNVKAMTDLGLIPSTLQTVAILAVMGSVSIALIIRMYERRNRE</sequence>
<keyword evidence="1" id="KW-1133">Transmembrane helix</keyword>
<accession>A0A1I2VWL9</accession>
<dbReference type="AlphaFoldDB" id="A0A1I2VWL9"/>
<keyword evidence="1" id="KW-0812">Transmembrane</keyword>
<dbReference type="Pfam" id="PF12730">
    <property type="entry name" value="ABC2_membrane_4"/>
    <property type="match status" value="1"/>
</dbReference>
<keyword evidence="3" id="KW-1185">Reference proteome</keyword>
<dbReference type="PANTHER" id="PTHR37305:SF1">
    <property type="entry name" value="MEMBRANE PROTEIN"/>
    <property type="match status" value="1"/>
</dbReference>
<proteinExistence type="predicted"/>
<gene>
    <name evidence="2" type="ORF">SAMN05660649_03167</name>
</gene>
<evidence type="ECO:0000313" key="3">
    <source>
        <dbReference type="Proteomes" id="UP000199337"/>
    </source>
</evidence>
<keyword evidence="1" id="KW-0472">Membrane</keyword>
<dbReference type="Proteomes" id="UP000199337">
    <property type="component" value="Unassembled WGS sequence"/>
</dbReference>
<evidence type="ECO:0000256" key="1">
    <source>
        <dbReference type="SAM" id="Phobius"/>
    </source>
</evidence>
<feature type="transmembrane region" description="Helical" evidence="1">
    <location>
        <begin position="152"/>
        <end position="170"/>
    </location>
</feature>
<protein>
    <submittedName>
        <fullName evidence="2">Bacitracin transport system permease protein</fullName>
    </submittedName>
</protein>
<dbReference type="PANTHER" id="PTHR37305">
    <property type="entry name" value="INTEGRAL MEMBRANE PROTEIN-RELATED"/>
    <property type="match status" value="1"/>
</dbReference>
<feature type="transmembrane region" description="Helical" evidence="1">
    <location>
        <begin position="59"/>
        <end position="82"/>
    </location>
</feature>